<dbReference type="CDD" id="cd02947">
    <property type="entry name" value="TRX_family"/>
    <property type="match status" value="1"/>
</dbReference>
<dbReference type="PANTHER" id="PTHR45663:SF11">
    <property type="entry name" value="GEO12009P1"/>
    <property type="match status" value="1"/>
</dbReference>
<dbReference type="InterPro" id="IPR036249">
    <property type="entry name" value="Thioredoxin-like_sf"/>
</dbReference>
<evidence type="ECO:0000313" key="2">
    <source>
        <dbReference type="EMBL" id="WMW77674.1"/>
    </source>
</evidence>
<dbReference type="Gene3D" id="3.40.30.10">
    <property type="entry name" value="Glutaredoxin"/>
    <property type="match status" value="1"/>
</dbReference>
<dbReference type="PROSITE" id="PS51352">
    <property type="entry name" value="THIOREDOXIN_2"/>
    <property type="match status" value="1"/>
</dbReference>
<dbReference type="Proteomes" id="UP001180481">
    <property type="component" value="Chromosome"/>
</dbReference>
<feature type="domain" description="Thioredoxin" evidence="1">
    <location>
        <begin position="1"/>
        <end position="99"/>
    </location>
</feature>
<dbReference type="InterPro" id="IPR013766">
    <property type="entry name" value="Thioredoxin_domain"/>
</dbReference>
<reference evidence="2" key="1">
    <citation type="submission" date="2023-09" db="EMBL/GenBank/DDBJ databases">
        <title>Flavobacterium sp. 20NA77.7 isolated from freshwater.</title>
        <authorList>
            <person name="Le V."/>
            <person name="Ko S.-R."/>
            <person name="Ahn C.-Y."/>
            <person name="Oh H.-M."/>
        </authorList>
    </citation>
    <scope>NUCLEOTIDE SEQUENCE</scope>
    <source>
        <strain evidence="2">20NA77.7</strain>
    </source>
</reference>
<dbReference type="RefSeq" id="WP_298659628.1">
    <property type="nucleotide sequence ID" value="NZ_CP133721.1"/>
</dbReference>
<name>A0ABY9RA46_9FLAO</name>
<organism evidence="2 3">
    <name type="scientific">Flavobacterium nakdongensis</name>
    <dbReference type="NCBI Taxonomy" id="3073563"/>
    <lineage>
        <taxon>Bacteria</taxon>
        <taxon>Pseudomonadati</taxon>
        <taxon>Bacteroidota</taxon>
        <taxon>Flavobacteriia</taxon>
        <taxon>Flavobacteriales</taxon>
        <taxon>Flavobacteriaceae</taxon>
        <taxon>Flavobacterium</taxon>
    </lineage>
</organism>
<proteinExistence type="predicted"/>
<accession>A0ABY9RA46</accession>
<keyword evidence="3" id="KW-1185">Reference proteome</keyword>
<gene>
    <name evidence="2" type="ORF">RF683_09295</name>
</gene>
<evidence type="ECO:0000259" key="1">
    <source>
        <dbReference type="PROSITE" id="PS51352"/>
    </source>
</evidence>
<dbReference type="EMBL" id="CP133721">
    <property type="protein sequence ID" value="WMW77674.1"/>
    <property type="molecule type" value="Genomic_DNA"/>
</dbReference>
<dbReference type="PANTHER" id="PTHR45663">
    <property type="entry name" value="GEO12009P1"/>
    <property type="match status" value="1"/>
</dbReference>
<dbReference type="Pfam" id="PF00085">
    <property type="entry name" value="Thioredoxin"/>
    <property type="match status" value="1"/>
</dbReference>
<sequence length="99" mass="11285">MSKFGELIDAQVPVLIDFFTEWHEQSISMNETIRHVAAAMGDKARVIKIDVDKNKELAEALRIKGLPTFMIYKNGQMVWRQSGEFDANTLITLIQEQSS</sequence>
<dbReference type="SUPFAM" id="SSF52833">
    <property type="entry name" value="Thioredoxin-like"/>
    <property type="match status" value="1"/>
</dbReference>
<protein>
    <submittedName>
        <fullName evidence="2">Thioredoxin family protein</fullName>
    </submittedName>
</protein>
<evidence type="ECO:0000313" key="3">
    <source>
        <dbReference type="Proteomes" id="UP001180481"/>
    </source>
</evidence>